<evidence type="ECO:0000256" key="3">
    <source>
        <dbReference type="ARBA" id="ARBA00022741"/>
    </source>
</evidence>
<dbReference type="GO" id="GO:0016887">
    <property type="term" value="F:ATP hydrolysis activity"/>
    <property type="evidence" value="ECO:0007669"/>
    <property type="project" value="InterPro"/>
</dbReference>
<keyword evidence="2" id="KW-0813">Transport</keyword>
<keyword evidence="8" id="KW-1185">Reference proteome</keyword>
<dbReference type="AlphaFoldDB" id="A0A3E0ASQ0"/>
<dbReference type="InterPro" id="IPR017871">
    <property type="entry name" value="ABC_transporter-like_CS"/>
</dbReference>
<dbReference type="SMART" id="SM00382">
    <property type="entry name" value="AAA"/>
    <property type="match status" value="1"/>
</dbReference>
<dbReference type="NCBIfam" id="NF008453">
    <property type="entry name" value="PRK11308.1"/>
    <property type="match status" value="1"/>
</dbReference>
<organism evidence="7 8">
    <name type="scientific">Jeotgalicoccus halotolerans</name>
    <dbReference type="NCBI Taxonomy" id="157227"/>
    <lineage>
        <taxon>Bacteria</taxon>
        <taxon>Bacillati</taxon>
        <taxon>Bacillota</taxon>
        <taxon>Bacilli</taxon>
        <taxon>Bacillales</taxon>
        <taxon>Staphylococcaceae</taxon>
        <taxon>Jeotgalicoccus</taxon>
    </lineage>
</organism>
<feature type="domain" description="ABC transporter" evidence="6">
    <location>
        <begin position="8"/>
        <end position="258"/>
    </location>
</feature>
<keyword evidence="3" id="KW-0547">Nucleotide-binding</keyword>
<evidence type="ECO:0000259" key="6">
    <source>
        <dbReference type="PROSITE" id="PS50893"/>
    </source>
</evidence>
<accession>A0A3E0ASQ0</accession>
<comment type="similarity">
    <text evidence="1">Belongs to the ABC transporter superfamily.</text>
</comment>
<name>A0A3E0ASQ0_9STAP</name>
<evidence type="ECO:0000256" key="5">
    <source>
        <dbReference type="SAM" id="MobiDB-lite"/>
    </source>
</evidence>
<gene>
    <name evidence="7" type="ORF">DFR63_2112</name>
</gene>
<dbReference type="InterPro" id="IPR013563">
    <property type="entry name" value="Oligopep_ABC_C"/>
</dbReference>
<dbReference type="InterPro" id="IPR027417">
    <property type="entry name" value="P-loop_NTPase"/>
</dbReference>
<dbReference type="GO" id="GO:0005524">
    <property type="term" value="F:ATP binding"/>
    <property type="evidence" value="ECO:0007669"/>
    <property type="project" value="UniProtKB-KW"/>
</dbReference>
<feature type="compositionally biased region" description="Basic and acidic residues" evidence="5">
    <location>
        <begin position="356"/>
        <end position="368"/>
    </location>
</feature>
<protein>
    <submittedName>
        <fullName evidence="7">Peptide/nickel transport system ATP-binding protein/oligopeptide transport system ATP-binding protein</fullName>
    </submittedName>
</protein>
<dbReference type="FunFam" id="3.40.50.300:FF:000016">
    <property type="entry name" value="Oligopeptide ABC transporter ATP-binding component"/>
    <property type="match status" value="1"/>
</dbReference>
<comment type="caution">
    <text evidence="7">The sequence shown here is derived from an EMBL/GenBank/DDBJ whole genome shotgun (WGS) entry which is preliminary data.</text>
</comment>
<dbReference type="CDD" id="cd03257">
    <property type="entry name" value="ABC_NikE_OppD_transporters"/>
    <property type="match status" value="1"/>
</dbReference>
<dbReference type="NCBIfam" id="TIGR01727">
    <property type="entry name" value="oligo_HPY"/>
    <property type="match status" value="1"/>
</dbReference>
<dbReference type="RefSeq" id="WP_115885877.1">
    <property type="nucleotide sequence ID" value="NZ_CBCSHX010000007.1"/>
</dbReference>
<dbReference type="Pfam" id="PF00005">
    <property type="entry name" value="ABC_tran"/>
    <property type="match status" value="1"/>
</dbReference>
<evidence type="ECO:0000256" key="2">
    <source>
        <dbReference type="ARBA" id="ARBA00022448"/>
    </source>
</evidence>
<evidence type="ECO:0000256" key="4">
    <source>
        <dbReference type="ARBA" id="ARBA00022840"/>
    </source>
</evidence>
<evidence type="ECO:0000256" key="1">
    <source>
        <dbReference type="ARBA" id="ARBA00005417"/>
    </source>
</evidence>
<reference evidence="7 8" key="1">
    <citation type="submission" date="2018-08" db="EMBL/GenBank/DDBJ databases">
        <title>Genomic Encyclopedia of Type Strains, Phase IV (KMG-IV): sequencing the most valuable type-strain genomes for metagenomic binning, comparative biology and taxonomic classification.</title>
        <authorList>
            <person name="Goeker M."/>
        </authorList>
    </citation>
    <scope>NUCLEOTIDE SEQUENCE [LARGE SCALE GENOMIC DNA]</scope>
    <source>
        <strain evidence="7 8">DSM 17274</strain>
    </source>
</reference>
<dbReference type="PROSITE" id="PS50893">
    <property type="entry name" value="ABC_TRANSPORTER_2"/>
    <property type="match status" value="1"/>
</dbReference>
<keyword evidence="4 7" id="KW-0067">ATP-binding</keyword>
<dbReference type="Proteomes" id="UP000257076">
    <property type="component" value="Unassembled WGS sequence"/>
</dbReference>
<dbReference type="SUPFAM" id="SSF52540">
    <property type="entry name" value="P-loop containing nucleoside triphosphate hydrolases"/>
    <property type="match status" value="1"/>
</dbReference>
<evidence type="ECO:0000313" key="7">
    <source>
        <dbReference type="EMBL" id="REG22741.1"/>
    </source>
</evidence>
<dbReference type="EMBL" id="QUMW01000015">
    <property type="protein sequence ID" value="REG22741.1"/>
    <property type="molecule type" value="Genomic_DNA"/>
</dbReference>
<feature type="region of interest" description="Disordered" evidence="5">
    <location>
        <begin position="349"/>
        <end position="368"/>
    </location>
</feature>
<sequence>MPSKQPLLNVENLEQHFPIKGGILGRTVNHVKAVDGITFSIDKGETIAVVGESGCGKSTTGRAILRLDEPTGGKVEFEGQDVLAMSKDEMRKMRKDMQIIFQDPYASLNPRKTVRQTLWEAMDIQKVVPRKERNDRIIELMETVGLQRHQIDRYPHEFSGGQRQRIGIARALSVNPKLIICDEAVSALDVSIQAQVLNLLKRLQRDLGLTYLFISHDLGVVRHIADRIIVMYLGKIVEVGDTDSIFENPQHPYTKALLSAIPVPDPRKKSERIFLRGDVPSPIDPPTGCRFHTRCPFATDHCRTEVPELEQKDAEYAGFHKVACHYALDIQRGKHEPQYEMYNVREILDDESEDAATDKGEEYTKTEK</sequence>
<dbReference type="Gene3D" id="3.40.50.300">
    <property type="entry name" value="P-loop containing nucleotide triphosphate hydrolases"/>
    <property type="match status" value="1"/>
</dbReference>
<dbReference type="InterPro" id="IPR003593">
    <property type="entry name" value="AAA+_ATPase"/>
</dbReference>
<dbReference type="OrthoDB" id="9802264at2"/>
<dbReference type="InterPro" id="IPR003439">
    <property type="entry name" value="ABC_transporter-like_ATP-bd"/>
</dbReference>
<dbReference type="Pfam" id="PF08352">
    <property type="entry name" value="oligo_HPY"/>
    <property type="match status" value="1"/>
</dbReference>
<dbReference type="PROSITE" id="PS00211">
    <property type="entry name" value="ABC_TRANSPORTER_1"/>
    <property type="match status" value="1"/>
</dbReference>
<dbReference type="PANTHER" id="PTHR43776">
    <property type="entry name" value="TRANSPORT ATP-BINDING PROTEIN"/>
    <property type="match status" value="1"/>
</dbReference>
<proteinExistence type="inferred from homology"/>
<dbReference type="InterPro" id="IPR050319">
    <property type="entry name" value="ABC_transp_ATP-bind"/>
</dbReference>
<dbReference type="GO" id="GO:0055085">
    <property type="term" value="P:transmembrane transport"/>
    <property type="evidence" value="ECO:0007669"/>
    <property type="project" value="UniProtKB-ARBA"/>
</dbReference>
<dbReference type="PANTHER" id="PTHR43776:SF7">
    <property type="entry name" value="D,D-DIPEPTIDE TRANSPORT ATP-BINDING PROTEIN DDPF-RELATED"/>
    <property type="match status" value="1"/>
</dbReference>
<dbReference type="GO" id="GO:0015833">
    <property type="term" value="P:peptide transport"/>
    <property type="evidence" value="ECO:0007669"/>
    <property type="project" value="InterPro"/>
</dbReference>
<evidence type="ECO:0000313" key="8">
    <source>
        <dbReference type="Proteomes" id="UP000257076"/>
    </source>
</evidence>